<dbReference type="PANTHER" id="PTHR48105">
    <property type="entry name" value="THIOREDOXIN REDUCTASE 1-RELATED-RELATED"/>
    <property type="match status" value="1"/>
</dbReference>
<keyword evidence="1" id="KW-0285">Flavoprotein</keyword>
<feature type="domain" description="FAD/NAD(P)-binding" evidence="6">
    <location>
        <begin position="2"/>
        <end position="312"/>
    </location>
</feature>
<dbReference type="PRINTS" id="PR00368">
    <property type="entry name" value="FADPNR"/>
</dbReference>
<comment type="caution">
    <text evidence="7">The sequence shown here is derived from an EMBL/GenBank/DDBJ whole genome shotgun (WGS) entry which is preliminary data.</text>
</comment>
<dbReference type="InterPro" id="IPR008255">
    <property type="entry name" value="Pyr_nucl-diS_OxRdtase_2_AS"/>
</dbReference>
<evidence type="ECO:0000259" key="6">
    <source>
        <dbReference type="Pfam" id="PF07992"/>
    </source>
</evidence>
<dbReference type="PROSITE" id="PS00573">
    <property type="entry name" value="PYRIDINE_REDOX_2"/>
    <property type="match status" value="1"/>
</dbReference>
<proteinExistence type="predicted"/>
<dbReference type="Proteomes" id="UP000280696">
    <property type="component" value="Unassembled WGS sequence"/>
</dbReference>
<dbReference type="InterPro" id="IPR036188">
    <property type="entry name" value="FAD/NAD-bd_sf"/>
</dbReference>
<evidence type="ECO:0000313" key="8">
    <source>
        <dbReference type="Proteomes" id="UP000280696"/>
    </source>
</evidence>
<protein>
    <submittedName>
        <fullName evidence="7">FAD-dependent oxidoreductase</fullName>
    </submittedName>
</protein>
<keyword evidence="8" id="KW-1185">Reference proteome</keyword>
<evidence type="ECO:0000313" key="7">
    <source>
        <dbReference type="EMBL" id="RKI94025.1"/>
    </source>
</evidence>
<dbReference type="InterPro" id="IPR050097">
    <property type="entry name" value="Ferredoxin-NADP_redctase_2"/>
</dbReference>
<dbReference type="SUPFAM" id="SSF51905">
    <property type="entry name" value="FAD/NAD(P)-binding domain"/>
    <property type="match status" value="1"/>
</dbReference>
<dbReference type="EMBL" id="RAYQ01000001">
    <property type="protein sequence ID" value="RKI94025.1"/>
    <property type="molecule type" value="Genomic_DNA"/>
</dbReference>
<dbReference type="PRINTS" id="PR00469">
    <property type="entry name" value="PNDRDTASEII"/>
</dbReference>
<dbReference type="RefSeq" id="WP_120465627.1">
    <property type="nucleotide sequence ID" value="NZ_RAYQ01000001.1"/>
</dbReference>
<evidence type="ECO:0000256" key="2">
    <source>
        <dbReference type="ARBA" id="ARBA00022827"/>
    </source>
</evidence>
<dbReference type="InterPro" id="IPR023753">
    <property type="entry name" value="FAD/NAD-binding_dom"/>
</dbReference>
<reference evidence="7 8" key="1">
    <citation type="submission" date="2018-09" db="EMBL/GenBank/DDBJ databases">
        <title>Murine metabolic-syndrome-specific gut microbial biobank.</title>
        <authorList>
            <person name="Liu C."/>
        </authorList>
    </citation>
    <scope>NUCLEOTIDE SEQUENCE [LARGE SCALE GENOMIC DNA]</scope>
    <source>
        <strain evidence="7 8">0.1xD8-82</strain>
    </source>
</reference>
<gene>
    <name evidence="7" type="ORF">D7V94_00095</name>
</gene>
<keyword evidence="2" id="KW-0274">FAD</keyword>
<dbReference type="AlphaFoldDB" id="A0A3A9B5F3"/>
<evidence type="ECO:0000256" key="5">
    <source>
        <dbReference type="ARBA" id="ARBA00023284"/>
    </source>
</evidence>
<organism evidence="7 8">
    <name type="scientific">Parablautia intestinalis</name>
    <dbReference type="NCBI Taxonomy" id="2320100"/>
    <lineage>
        <taxon>Bacteria</taxon>
        <taxon>Bacillati</taxon>
        <taxon>Bacillota</taxon>
        <taxon>Clostridia</taxon>
        <taxon>Lachnospirales</taxon>
        <taxon>Lachnospiraceae</taxon>
        <taxon>Parablautia</taxon>
    </lineage>
</organism>
<sequence length="324" mass="34418">MYDVVIIGSGPAGLSAAIYAKRAGLHAVTLEQSPMSGGQILNTYEVDNYPGLPGINGFDLGMKFREHADKLGCEFKEAEVCGIKKLAENESNQTSEIQAASLKEKKAAGDEGFAIITDKGKIETKAVIAAMGATHAKLNIPGEEAFAGKGVSYCATCDGAFFRGGVTAVIGGGDVAVEDAIFLARSCEKVYLIHRRDELRAAAILQKEMMALPNVEILWNTVALEIEGEDRVQELVVKNVKTGKRERLRVDGVFVAVGIIPFSDAVREAADCDEKGYLIAGEDCATSTPGIFAAGDVRKKKLRQIITAAADGANAVTSVLEYLT</sequence>
<dbReference type="OrthoDB" id="9806179at2"/>
<evidence type="ECO:0000256" key="4">
    <source>
        <dbReference type="ARBA" id="ARBA00023157"/>
    </source>
</evidence>
<dbReference type="Gene3D" id="3.50.50.60">
    <property type="entry name" value="FAD/NAD(P)-binding domain"/>
    <property type="match status" value="2"/>
</dbReference>
<name>A0A3A9B5F3_9FIRM</name>
<keyword evidence="5" id="KW-0676">Redox-active center</keyword>
<accession>A0A3A9B5F3</accession>
<evidence type="ECO:0000256" key="3">
    <source>
        <dbReference type="ARBA" id="ARBA00023002"/>
    </source>
</evidence>
<evidence type="ECO:0000256" key="1">
    <source>
        <dbReference type="ARBA" id="ARBA00022630"/>
    </source>
</evidence>
<dbReference type="Pfam" id="PF07992">
    <property type="entry name" value="Pyr_redox_2"/>
    <property type="match status" value="1"/>
</dbReference>
<dbReference type="GO" id="GO:0016668">
    <property type="term" value="F:oxidoreductase activity, acting on a sulfur group of donors, NAD(P) as acceptor"/>
    <property type="evidence" value="ECO:0007669"/>
    <property type="project" value="UniProtKB-ARBA"/>
</dbReference>
<keyword evidence="3" id="KW-0560">Oxidoreductase</keyword>
<keyword evidence="4" id="KW-1015">Disulfide bond</keyword>